<dbReference type="InterPro" id="IPR013078">
    <property type="entry name" value="His_Pase_superF_clade-1"/>
</dbReference>
<gene>
    <name evidence="1" type="ORF">SK3146_01237</name>
</gene>
<dbReference type="SMART" id="SM00855">
    <property type="entry name" value="PGAM"/>
    <property type="match status" value="1"/>
</dbReference>
<dbReference type="InterPro" id="IPR050275">
    <property type="entry name" value="PGM_Phosphatase"/>
</dbReference>
<dbReference type="Pfam" id="PF00300">
    <property type="entry name" value="His_Phos_1"/>
    <property type="match status" value="1"/>
</dbReference>
<dbReference type="RefSeq" id="WP_249864261.1">
    <property type="nucleotide sequence ID" value="NZ_CP027059.1"/>
</dbReference>
<evidence type="ECO:0000313" key="2">
    <source>
        <dbReference type="Proteomes" id="UP001057134"/>
    </source>
</evidence>
<dbReference type="Proteomes" id="UP001057134">
    <property type="component" value="Chromosome"/>
</dbReference>
<organism evidence="1 2">
    <name type="scientific">Paenibacillus konkukensis</name>
    <dbReference type="NCBI Taxonomy" id="2020716"/>
    <lineage>
        <taxon>Bacteria</taxon>
        <taxon>Bacillati</taxon>
        <taxon>Bacillota</taxon>
        <taxon>Bacilli</taxon>
        <taxon>Bacillales</taxon>
        <taxon>Paenibacillaceae</taxon>
        <taxon>Paenibacillus</taxon>
    </lineage>
</organism>
<dbReference type="EMBL" id="CP027059">
    <property type="protein sequence ID" value="UQZ82080.1"/>
    <property type="molecule type" value="Genomic_DNA"/>
</dbReference>
<dbReference type="PANTHER" id="PTHR48100:SF1">
    <property type="entry name" value="HISTIDINE PHOSPHATASE FAMILY PROTEIN-RELATED"/>
    <property type="match status" value="1"/>
</dbReference>
<dbReference type="CDD" id="cd07040">
    <property type="entry name" value="HP"/>
    <property type="match status" value="1"/>
</dbReference>
<protein>
    <submittedName>
        <fullName evidence="1">Bifunctional RNase H/acid phosphatase</fullName>
    </submittedName>
</protein>
<sequence length="191" mass="21819">MDIVFVRHGQGEHTQNIPQSYQVNDPGLTESGRRQAAELRERLPLTIDDAVIASPTRRTLQTAAIWCGDSSASRFAHPSVGPRQFPLKYDFQTLVCDRTMDRERIAAEFADFLLPPDVPDYIWLQGVNTLPIVLFETWAQQFLIWCKRLGKEKVYVVSHDGTIASYMQYITGRTLTRIDMLSEAEWFPVSV</sequence>
<dbReference type="InterPro" id="IPR029033">
    <property type="entry name" value="His_PPase_superfam"/>
</dbReference>
<proteinExistence type="predicted"/>
<dbReference type="PANTHER" id="PTHR48100">
    <property type="entry name" value="BROAD-SPECIFICITY PHOSPHATASE YOR283W-RELATED"/>
    <property type="match status" value="1"/>
</dbReference>
<name>A0ABY4RIZ1_9BACL</name>
<reference evidence="1" key="2">
    <citation type="journal article" date="2021" name="J Anim Sci Technol">
        <title>Complete genome sequence of Paenibacillus konkukensis sp. nov. SK3146 as a potential probiotic strain.</title>
        <authorList>
            <person name="Jung H.I."/>
            <person name="Park S."/>
            <person name="Niu K.M."/>
            <person name="Lee S.W."/>
            <person name="Kothari D."/>
            <person name="Yi K.J."/>
            <person name="Kim S.K."/>
        </authorList>
    </citation>
    <scope>NUCLEOTIDE SEQUENCE</scope>
    <source>
        <strain evidence="1">SK3146</strain>
    </source>
</reference>
<dbReference type="SUPFAM" id="SSF53254">
    <property type="entry name" value="Phosphoglycerate mutase-like"/>
    <property type="match status" value="1"/>
</dbReference>
<keyword evidence="2" id="KW-1185">Reference proteome</keyword>
<reference evidence="1" key="1">
    <citation type="submission" date="2018-02" db="EMBL/GenBank/DDBJ databases">
        <authorList>
            <person name="Kim S.-K."/>
            <person name="Jung H.-I."/>
            <person name="Lee S.-W."/>
        </authorList>
    </citation>
    <scope>NUCLEOTIDE SEQUENCE</scope>
    <source>
        <strain evidence="1">SK3146</strain>
    </source>
</reference>
<dbReference type="Gene3D" id="3.40.50.1240">
    <property type="entry name" value="Phosphoglycerate mutase-like"/>
    <property type="match status" value="1"/>
</dbReference>
<accession>A0ABY4RIZ1</accession>
<evidence type="ECO:0000313" key="1">
    <source>
        <dbReference type="EMBL" id="UQZ82080.1"/>
    </source>
</evidence>